<dbReference type="OrthoDB" id="2679862at2759"/>
<name>A0A8I2YPB0_9AGAM</name>
<proteinExistence type="predicted"/>
<protein>
    <submittedName>
        <fullName evidence="1">Uncharacterized protein</fullName>
    </submittedName>
</protein>
<dbReference type="Proteomes" id="UP000683000">
    <property type="component" value="Unassembled WGS sequence"/>
</dbReference>
<gene>
    <name evidence="1" type="ORF">JVT61DRAFT_3119</name>
</gene>
<dbReference type="EMBL" id="JAGFBS010000014">
    <property type="protein sequence ID" value="KAG6375555.1"/>
    <property type="molecule type" value="Genomic_DNA"/>
</dbReference>
<dbReference type="AlphaFoldDB" id="A0A8I2YPB0"/>
<reference evidence="1" key="1">
    <citation type="submission" date="2021-03" db="EMBL/GenBank/DDBJ databases">
        <title>Evolutionary innovations through gain and loss of genes in the ectomycorrhizal Boletales.</title>
        <authorList>
            <person name="Wu G."/>
            <person name="Miyauchi S."/>
            <person name="Morin E."/>
            <person name="Yang Z.-L."/>
            <person name="Xu J."/>
            <person name="Martin F.M."/>
        </authorList>
    </citation>
    <scope>NUCLEOTIDE SEQUENCE</scope>
    <source>
        <strain evidence="1">BR01</strain>
    </source>
</reference>
<evidence type="ECO:0000313" key="2">
    <source>
        <dbReference type="Proteomes" id="UP000683000"/>
    </source>
</evidence>
<comment type="caution">
    <text evidence="1">The sequence shown here is derived from an EMBL/GenBank/DDBJ whole genome shotgun (WGS) entry which is preliminary data.</text>
</comment>
<accession>A0A8I2YPB0</accession>
<sequence length="194" mass="21505">MPRLAHTYPLAQNRCGHCNQGFPTRTAVRRHISHSPRCQAAVLRNPALRDAAKGEQGHSIQGVKTYADDVEPDADVEPEFFASHEEGLDDHHESVHLELEHEGDLDHGNNDREACQRFAREFDEGRAGDVLGSAKTAFETMKDLQDASGQCAYAPFADCDEWELADWLVNNVNQGATDKYLKLGIVSHINPCGD</sequence>
<organism evidence="1 2">
    <name type="scientific">Boletus reticuloceps</name>
    <dbReference type="NCBI Taxonomy" id="495285"/>
    <lineage>
        <taxon>Eukaryota</taxon>
        <taxon>Fungi</taxon>
        <taxon>Dikarya</taxon>
        <taxon>Basidiomycota</taxon>
        <taxon>Agaricomycotina</taxon>
        <taxon>Agaricomycetes</taxon>
        <taxon>Agaricomycetidae</taxon>
        <taxon>Boletales</taxon>
        <taxon>Boletineae</taxon>
        <taxon>Boletaceae</taxon>
        <taxon>Boletoideae</taxon>
        <taxon>Boletus</taxon>
    </lineage>
</organism>
<keyword evidence="2" id="KW-1185">Reference proteome</keyword>
<evidence type="ECO:0000313" key="1">
    <source>
        <dbReference type="EMBL" id="KAG6375555.1"/>
    </source>
</evidence>